<dbReference type="Proteomes" id="UP000634136">
    <property type="component" value="Unassembled WGS sequence"/>
</dbReference>
<comment type="caution">
    <text evidence="1">The sequence shown here is derived from an EMBL/GenBank/DDBJ whole genome shotgun (WGS) entry which is preliminary data.</text>
</comment>
<gene>
    <name evidence="1" type="ORF">G2W53_018369</name>
</gene>
<reference evidence="1" key="1">
    <citation type="submission" date="2020-09" db="EMBL/GenBank/DDBJ databases">
        <title>Genome-Enabled Discovery of Anthraquinone Biosynthesis in Senna tora.</title>
        <authorList>
            <person name="Kang S.-H."/>
            <person name="Pandey R.P."/>
            <person name="Lee C.-M."/>
            <person name="Sim J.-S."/>
            <person name="Jeong J.-T."/>
            <person name="Choi B.-S."/>
            <person name="Jung M."/>
            <person name="Ginzburg D."/>
            <person name="Zhao K."/>
            <person name="Won S.Y."/>
            <person name="Oh T.-J."/>
            <person name="Yu Y."/>
            <person name="Kim N.-H."/>
            <person name="Lee O.R."/>
            <person name="Lee T.-H."/>
            <person name="Bashyal P."/>
            <person name="Kim T.-S."/>
            <person name="Lee W.-H."/>
            <person name="Kawkins C."/>
            <person name="Kim C.-K."/>
            <person name="Kim J.S."/>
            <person name="Ahn B.O."/>
            <person name="Rhee S.Y."/>
            <person name="Sohng J.K."/>
        </authorList>
    </citation>
    <scope>NUCLEOTIDE SEQUENCE</scope>
    <source>
        <tissue evidence="1">Leaf</tissue>
    </source>
</reference>
<accession>A0A834TRN4</accession>
<dbReference type="AlphaFoldDB" id="A0A834TRN4"/>
<proteinExistence type="predicted"/>
<keyword evidence="2" id="KW-1185">Reference proteome</keyword>
<sequence length="92" mass="10293">MKDTTEVAKKVVYSLRSTKRGFSLLSFLSRRVSAHSVSRIAMSIESEIQKWIDESLFAMTMSLIQSRASGSGSERIRELSTFTIASLGQMLE</sequence>
<dbReference type="EMBL" id="JAAIUW010000006">
    <property type="protein sequence ID" value="KAF7827205.1"/>
    <property type="molecule type" value="Genomic_DNA"/>
</dbReference>
<name>A0A834TRN4_9FABA</name>
<protein>
    <submittedName>
        <fullName evidence="1">Armadillo-like helical</fullName>
    </submittedName>
</protein>
<organism evidence="1 2">
    <name type="scientific">Senna tora</name>
    <dbReference type="NCBI Taxonomy" id="362788"/>
    <lineage>
        <taxon>Eukaryota</taxon>
        <taxon>Viridiplantae</taxon>
        <taxon>Streptophyta</taxon>
        <taxon>Embryophyta</taxon>
        <taxon>Tracheophyta</taxon>
        <taxon>Spermatophyta</taxon>
        <taxon>Magnoliopsida</taxon>
        <taxon>eudicotyledons</taxon>
        <taxon>Gunneridae</taxon>
        <taxon>Pentapetalae</taxon>
        <taxon>rosids</taxon>
        <taxon>fabids</taxon>
        <taxon>Fabales</taxon>
        <taxon>Fabaceae</taxon>
        <taxon>Caesalpinioideae</taxon>
        <taxon>Cassia clade</taxon>
        <taxon>Senna</taxon>
    </lineage>
</organism>
<evidence type="ECO:0000313" key="1">
    <source>
        <dbReference type="EMBL" id="KAF7827205.1"/>
    </source>
</evidence>
<evidence type="ECO:0000313" key="2">
    <source>
        <dbReference type="Proteomes" id="UP000634136"/>
    </source>
</evidence>